<feature type="domain" description="ScoMcrA-like N-terminal head" evidence="2">
    <location>
        <begin position="8"/>
        <end position="94"/>
    </location>
</feature>
<accession>A0ABS2DA86</accession>
<evidence type="ECO:0000313" key="3">
    <source>
        <dbReference type="EMBL" id="MBM6577864.1"/>
    </source>
</evidence>
<evidence type="ECO:0000313" key="4">
    <source>
        <dbReference type="Proteomes" id="UP000763641"/>
    </source>
</evidence>
<dbReference type="EMBL" id="JAFEMC010000005">
    <property type="protein sequence ID" value="MBM6577864.1"/>
    <property type="molecule type" value="Genomic_DNA"/>
</dbReference>
<keyword evidence="4" id="KW-1185">Reference proteome</keyword>
<keyword evidence="3" id="KW-0255">Endonuclease</keyword>
<proteinExistence type="predicted"/>
<dbReference type="CDD" id="cd00085">
    <property type="entry name" value="HNHc"/>
    <property type="match status" value="1"/>
</dbReference>
<evidence type="ECO:0000259" key="1">
    <source>
        <dbReference type="Pfam" id="PF01844"/>
    </source>
</evidence>
<protein>
    <submittedName>
        <fullName evidence="3">HNH endonuclease</fullName>
    </submittedName>
</protein>
<dbReference type="RefSeq" id="WP_204199964.1">
    <property type="nucleotide sequence ID" value="NZ_JAFEMC010000005.1"/>
</dbReference>
<evidence type="ECO:0000259" key="2">
    <source>
        <dbReference type="Pfam" id="PF26345"/>
    </source>
</evidence>
<dbReference type="InterPro" id="IPR058807">
    <property type="entry name" value="ScoMcrA_N"/>
</dbReference>
<sequence>MAIERITSNVTRPAVLAALAEYDHLGQKPFLAKYGYGRATKYQLWHEGKSYDSKAIVGAAFGYLPGNPPPLRFYEFSGGLVYVVPVLKALGFSFDPPATAAARNPPWSRDELILALDLYHRHGGRDPGDTHPDVLALSALLREMAGGAGLITFRNANGVAMKLMNFRSLDPIFTAGGGKGLNSASKLDRVVWDKFAGDRHALAIAAEVIRQGITADLDEDVLDEIESYEAKEGRVSYRLHRHLERDRKVVALRKTGALKKHGKLECEACDFDFLATYGSRGAGYIEAHHTNPVHAMSHGETTKVSDLALLCANCHRMVHAAKPWLTLAQLRVLVSERS</sequence>
<reference evidence="3 4" key="1">
    <citation type="submission" date="2020-12" db="EMBL/GenBank/DDBJ databases">
        <title>Sphingomonas sp.</title>
        <authorList>
            <person name="Kim M.K."/>
        </authorList>
    </citation>
    <scope>NUCLEOTIDE SEQUENCE [LARGE SCALE GENOMIC DNA]</scope>
    <source>
        <strain evidence="3 4">BT552</strain>
    </source>
</reference>
<keyword evidence="3" id="KW-0378">Hydrolase</keyword>
<organism evidence="3 4">
    <name type="scientific">Sphingomonas longa</name>
    <dbReference type="NCBI Taxonomy" id="2778730"/>
    <lineage>
        <taxon>Bacteria</taxon>
        <taxon>Pseudomonadati</taxon>
        <taxon>Pseudomonadota</taxon>
        <taxon>Alphaproteobacteria</taxon>
        <taxon>Sphingomonadales</taxon>
        <taxon>Sphingomonadaceae</taxon>
        <taxon>Sphingomonas</taxon>
    </lineage>
</organism>
<dbReference type="InterPro" id="IPR002711">
    <property type="entry name" value="HNH"/>
</dbReference>
<comment type="caution">
    <text evidence="3">The sequence shown here is derived from an EMBL/GenBank/DDBJ whole genome shotgun (WGS) entry which is preliminary data.</text>
</comment>
<name>A0ABS2DA86_9SPHN</name>
<feature type="domain" description="HNH" evidence="1">
    <location>
        <begin position="266"/>
        <end position="320"/>
    </location>
</feature>
<dbReference type="InterPro" id="IPR003615">
    <property type="entry name" value="HNH_nuc"/>
</dbReference>
<dbReference type="Pfam" id="PF01844">
    <property type="entry name" value="HNH"/>
    <property type="match status" value="1"/>
</dbReference>
<keyword evidence="3" id="KW-0540">Nuclease</keyword>
<dbReference type="Proteomes" id="UP000763641">
    <property type="component" value="Unassembled WGS sequence"/>
</dbReference>
<gene>
    <name evidence="3" type="ORF">ILT43_15890</name>
</gene>
<dbReference type="GO" id="GO:0004519">
    <property type="term" value="F:endonuclease activity"/>
    <property type="evidence" value="ECO:0007669"/>
    <property type="project" value="UniProtKB-KW"/>
</dbReference>
<dbReference type="Pfam" id="PF26345">
    <property type="entry name" value="ScoMcrA_N"/>
    <property type="match status" value="1"/>
</dbReference>